<accession>A0A2M9BJC1</accession>
<evidence type="ECO:0000256" key="1">
    <source>
        <dbReference type="SAM" id="MobiDB-lite"/>
    </source>
</evidence>
<sequence length="278" mass="28233">MPVLSLRTFLVSGLIAGLVAGVVAFAVAYTVGEPAVRDAIAIEEAGSSAAADDGHTHDHASDGSAAEEPHSHGDEEGGITRTTQETTGLLTGLLVLGTAFGGLLGIVAAYAVGRLGALRPLAGTALVGLLAFVAVALVPWLLFPPNPPAVGSGDTIDERTAQYFSVLLVSVVAAFAAVSFARALHRAGRGYLGVTIAGVGYLVVVLGMALVLPRESEVPADFSADVLYGFRISSLLTQAALWATATLVLTALIARRQSAAGSSPVEPHPSSVETSTAR</sequence>
<evidence type="ECO:0000313" key="3">
    <source>
        <dbReference type="EMBL" id="PJJ58019.1"/>
    </source>
</evidence>
<feature type="transmembrane region" description="Helical" evidence="2">
    <location>
        <begin position="163"/>
        <end position="184"/>
    </location>
</feature>
<feature type="transmembrane region" description="Helical" evidence="2">
    <location>
        <begin position="124"/>
        <end position="143"/>
    </location>
</feature>
<dbReference type="InterPro" id="IPR012666">
    <property type="entry name" value="CbtA_put"/>
</dbReference>
<dbReference type="EMBL" id="PGEZ01000001">
    <property type="protein sequence ID" value="PJJ58019.1"/>
    <property type="molecule type" value="Genomic_DNA"/>
</dbReference>
<comment type="caution">
    <text evidence="3">The sequence shown here is derived from an EMBL/GenBank/DDBJ whole genome shotgun (WGS) entry which is preliminary data.</text>
</comment>
<gene>
    <name evidence="3" type="ORF">CLV56_2262</name>
</gene>
<proteinExistence type="predicted"/>
<dbReference type="OrthoDB" id="6851830at2"/>
<feature type="transmembrane region" description="Helical" evidence="2">
    <location>
        <begin position="232"/>
        <end position="254"/>
    </location>
</feature>
<dbReference type="Proteomes" id="UP000230842">
    <property type="component" value="Unassembled WGS sequence"/>
</dbReference>
<keyword evidence="2" id="KW-1133">Transmembrane helix</keyword>
<keyword evidence="4" id="KW-1185">Reference proteome</keyword>
<keyword evidence="2" id="KW-0472">Membrane</keyword>
<keyword evidence="2" id="KW-0812">Transmembrane</keyword>
<feature type="transmembrane region" description="Helical" evidence="2">
    <location>
        <begin position="89"/>
        <end position="112"/>
    </location>
</feature>
<dbReference type="Pfam" id="PF09490">
    <property type="entry name" value="CbtA"/>
    <property type="match status" value="1"/>
</dbReference>
<feature type="region of interest" description="Disordered" evidence="1">
    <location>
        <begin position="48"/>
        <end position="80"/>
    </location>
</feature>
<name>A0A2M9BJC1_9ACTN</name>
<organism evidence="3 4">
    <name type="scientific">Mumia flava</name>
    <dbReference type="NCBI Taxonomy" id="1348852"/>
    <lineage>
        <taxon>Bacteria</taxon>
        <taxon>Bacillati</taxon>
        <taxon>Actinomycetota</taxon>
        <taxon>Actinomycetes</taxon>
        <taxon>Propionibacteriales</taxon>
        <taxon>Nocardioidaceae</taxon>
        <taxon>Mumia</taxon>
    </lineage>
</organism>
<evidence type="ECO:0000256" key="2">
    <source>
        <dbReference type="SAM" id="Phobius"/>
    </source>
</evidence>
<feature type="compositionally biased region" description="Basic and acidic residues" evidence="1">
    <location>
        <begin position="52"/>
        <end position="75"/>
    </location>
</feature>
<dbReference type="RefSeq" id="WP_100414830.1">
    <property type="nucleotide sequence ID" value="NZ_PGEZ01000001.1"/>
</dbReference>
<dbReference type="AlphaFoldDB" id="A0A2M9BJC1"/>
<reference evidence="3 4" key="1">
    <citation type="submission" date="2017-11" db="EMBL/GenBank/DDBJ databases">
        <title>Genomic Encyclopedia of Archaeal and Bacterial Type Strains, Phase II (KMG-II): From Individual Species to Whole Genera.</title>
        <authorList>
            <person name="Goeker M."/>
        </authorList>
    </citation>
    <scope>NUCLEOTIDE SEQUENCE [LARGE SCALE GENOMIC DNA]</scope>
    <source>
        <strain evidence="3 4">DSM 27763</strain>
    </source>
</reference>
<feature type="transmembrane region" description="Helical" evidence="2">
    <location>
        <begin position="191"/>
        <end position="212"/>
    </location>
</feature>
<protein>
    <submittedName>
        <fullName evidence="3">Putative cobalt transporter subunit CbtA</fullName>
    </submittedName>
</protein>
<evidence type="ECO:0000313" key="4">
    <source>
        <dbReference type="Proteomes" id="UP000230842"/>
    </source>
</evidence>